<comment type="subcellular location">
    <subcellularLocation>
        <location evidence="1 10">Cell membrane</location>
        <topology evidence="1 10">Multi-pass membrane protein</topology>
    </subcellularLocation>
</comment>
<dbReference type="PANTHER" id="PTHR30177">
    <property type="entry name" value="GLYCINE BETAINE/L-PROLINE TRANSPORT SYSTEM PERMEASE PROTEIN PROW"/>
    <property type="match status" value="1"/>
</dbReference>
<dbReference type="CDD" id="cd13610">
    <property type="entry name" value="PBP2_ChoS"/>
    <property type="match status" value="1"/>
</dbReference>
<evidence type="ECO:0000256" key="9">
    <source>
        <dbReference type="ARBA" id="ARBA00035652"/>
    </source>
</evidence>
<feature type="transmembrane region" description="Helical" evidence="10">
    <location>
        <begin position="138"/>
        <end position="163"/>
    </location>
</feature>
<keyword evidence="6 10" id="KW-1133">Transmembrane helix</keyword>
<dbReference type="AlphaFoldDB" id="A0A510Y393"/>
<proteinExistence type="inferred from homology"/>
<evidence type="ECO:0000256" key="10">
    <source>
        <dbReference type="RuleBase" id="RU363032"/>
    </source>
</evidence>
<dbReference type="CDD" id="cd06261">
    <property type="entry name" value="TM_PBP2"/>
    <property type="match status" value="1"/>
</dbReference>
<evidence type="ECO:0000256" key="5">
    <source>
        <dbReference type="ARBA" id="ARBA00022970"/>
    </source>
</evidence>
<dbReference type="GO" id="GO:0043190">
    <property type="term" value="C:ATP-binding cassette (ABC) transporter complex"/>
    <property type="evidence" value="ECO:0007669"/>
    <property type="project" value="InterPro"/>
</dbReference>
<dbReference type="PROSITE" id="PS50928">
    <property type="entry name" value="ABC_TM1"/>
    <property type="match status" value="1"/>
</dbReference>
<name>A0A510Y393_MARHA</name>
<sequence>MNLLENTYQLFTDEQGQFWTLVWEHVNMSLISLLCASFIAVPVGVLLTRRRSIAEPIIGVAAVLQTIPSLALLGFMILILNQIGTVPAVVALTAYALLPILRNTYTGIAGVDPALVEAATGMGMNSFRRLRKIELPMAMPVIMAGIRTSMVLIVGTATLAALISAGGLGDFIMTGIDRADNAYILLGAIPAALLALFFDLVLRITERTSQGKALAPVAVVLGVALLVVITPALASTQQEELVIGGKEGAEPEILANMYSLLIEENTDLETSVEAGLGSTSIAFNALESDDIDIYPEFTGTVTANLYDQGVPAGSTREEVYEEARSLLEDDGLAYLEPMEYNNTYALALRQEEADRLGIETISELEPHTDELVPGFTFEFADRQTDGYPAIVETYGFEFDEVETLDAGLRSNALQEGQIDLIDAYSTDAYIIEYGLTVLEDDENVFPPYQGAPLLKQETLDDNPGLEEALNRLGGQITNEEMQEMNYQVDYENADHREVARTYLEENNLLGGN</sequence>
<dbReference type="Gene3D" id="3.40.190.120">
    <property type="entry name" value="Osmoprotection protein (prox), domain 2"/>
    <property type="match status" value="1"/>
</dbReference>
<feature type="transmembrane region" description="Helical" evidence="10">
    <location>
        <begin position="59"/>
        <end position="79"/>
    </location>
</feature>
<keyword evidence="5" id="KW-0029">Amino-acid transport</keyword>
<protein>
    <submittedName>
        <fullName evidence="12">ABC transporter permease</fullName>
    </submittedName>
</protein>
<evidence type="ECO:0000256" key="4">
    <source>
        <dbReference type="ARBA" id="ARBA00022692"/>
    </source>
</evidence>
<evidence type="ECO:0000256" key="6">
    <source>
        <dbReference type="ARBA" id="ARBA00022989"/>
    </source>
</evidence>
<dbReference type="GO" id="GO:0022857">
    <property type="term" value="F:transmembrane transporter activity"/>
    <property type="evidence" value="ECO:0007669"/>
    <property type="project" value="InterPro"/>
</dbReference>
<feature type="transmembrane region" description="Helical" evidence="10">
    <location>
        <begin position="85"/>
        <end position="101"/>
    </location>
</feature>
<dbReference type="Pfam" id="PF04069">
    <property type="entry name" value="OpuAC"/>
    <property type="match status" value="1"/>
</dbReference>
<feature type="transmembrane region" description="Helical" evidence="10">
    <location>
        <begin position="214"/>
        <end position="234"/>
    </location>
</feature>
<feature type="transmembrane region" description="Helical" evidence="10">
    <location>
        <begin position="28"/>
        <end position="47"/>
    </location>
</feature>
<accession>A0A510Y393</accession>
<dbReference type="Pfam" id="PF00528">
    <property type="entry name" value="BPD_transp_1"/>
    <property type="match status" value="1"/>
</dbReference>
<keyword evidence="4 10" id="KW-0812">Transmembrane</keyword>
<keyword evidence="3 10" id="KW-0813">Transport</keyword>
<dbReference type="SUPFAM" id="SSF53850">
    <property type="entry name" value="Periplasmic binding protein-like II"/>
    <property type="match status" value="1"/>
</dbReference>
<dbReference type="InterPro" id="IPR058089">
    <property type="entry name" value="EgtUBC_SBD"/>
</dbReference>
<dbReference type="Gene3D" id="1.10.3720.10">
    <property type="entry name" value="MetI-like"/>
    <property type="match status" value="1"/>
</dbReference>
<dbReference type="FunFam" id="1.10.3720.10:FF:000001">
    <property type="entry name" value="Glycine betaine ABC transporter, permease"/>
    <property type="match status" value="1"/>
</dbReference>
<gene>
    <name evidence="12" type="ORF">MHA01_06940</name>
</gene>
<evidence type="ECO:0000256" key="1">
    <source>
        <dbReference type="ARBA" id="ARBA00004651"/>
    </source>
</evidence>
<evidence type="ECO:0000256" key="7">
    <source>
        <dbReference type="ARBA" id="ARBA00023136"/>
    </source>
</evidence>
<evidence type="ECO:0000256" key="3">
    <source>
        <dbReference type="ARBA" id="ARBA00022448"/>
    </source>
</evidence>
<dbReference type="RefSeq" id="WP_094908037.1">
    <property type="nucleotide sequence ID" value="NZ_BJUN01000003.1"/>
</dbReference>
<dbReference type="Gene3D" id="3.40.190.10">
    <property type="entry name" value="Periplasmic binding protein-like II"/>
    <property type="match status" value="1"/>
</dbReference>
<dbReference type="GO" id="GO:0006865">
    <property type="term" value="P:amino acid transport"/>
    <property type="evidence" value="ECO:0007669"/>
    <property type="project" value="UniProtKB-KW"/>
</dbReference>
<dbReference type="InterPro" id="IPR007210">
    <property type="entry name" value="ABC_Gly_betaine_transp_sub-bd"/>
</dbReference>
<dbReference type="Proteomes" id="UP000321051">
    <property type="component" value="Unassembled WGS sequence"/>
</dbReference>
<evidence type="ECO:0000313" key="13">
    <source>
        <dbReference type="Proteomes" id="UP000321051"/>
    </source>
</evidence>
<keyword evidence="7 10" id="KW-0472">Membrane</keyword>
<dbReference type="GO" id="GO:0031460">
    <property type="term" value="P:glycine betaine transport"/>
    <property type="evidence" value="ECO:0007669"/>
    <property type="project" value="TreeGrafter"/>
</dbReference>
<dbReference type="InterPro" id="IPR035906">
    <property type="entry name" value="MetI-like_sf"/>
</dbReference>
<evidence type="ECO:0000313" key="12">
    <source>
        <dbReference type="EMBL" id="GEK57789.1"/>
    </source>
</evidence>
<comment type="similarity">
    <text evidence="8">In the C-terminal section; belongs to the OsmX family.</text>
</comment>
<evidence type="ECO:0000256" key="2">
    <source>
        <dbReference type="ARBA" id="ARBA00007069"/>
    </source>
</evidence>
<organism evidence="12 13">
    <name type="scientific">Marinococcus halophilus</name>
    <dbReference type="NCBI Taxonomy" id="1371"/>
    <lineage>
        <taxon>Bacteria</taxon>
        <taxon>Bacillati</taxon>
        <taxon>Bacillota</taxon>
        <taxon>Bacilli</taxon>
        <taxon>Bacillales</taxon>
        <taxon>Bacillaceae</taxon>
        <taxon>Marinococcus</taxon>
    </lineage>
</organism>
<comment type="similarity">
    <text evidence="9">In the N-terminal section; belongs to the binding-protein-dependent transport system permease family.</text>
</comment>
<feature type="domain" description="ABC transmembrane type-1" evidence="11">
    <location>
        <begin position="22"/>
        <end position="202"/>
    </location>
</feature>
<dbReference type="PANTHER" id="PTHR30177:SF4">
    <property type="entry name" value="OSMOPROTECTANT IMPORT PERMEASE PROTEIN OSMW"/>
    <property type="match status" value="1"/>
</dbReference>
<dbReference type="SUPFAM" id="SSF161098">
    <property type="entry name" value="MetI-like"/>
    <property type="match status" value="1"/>
</dbReference>
<dbReference type="InterPro" id="IPR051204">
    <property type="entry name" value="ABC_transp_perm/SBD"/>
</dbReference>
<keyword evidence="13" id="KW-1185">Reference proteome</keyword>
<evidence type="ECO:0000259" key="11">
    <source>
        <dbReference type="PROSITE" id="PS50928"/>
    </source>
</evidence>
<dbReference type="OrthoDB" id="9801163at2"/>
<feature type="transmembrane region" description="Helical" evidence="10">
    <location>
        <begin position="183"/>
        <end position="202"/>
    </location>
</feature>
<dbReference type="STRING" id="1371.GCA_900166605_02794"/>
<reference evidence="12 13" key="1">
    <citation type="submission" date="2019-07" db="EMBL/GenBank/DDBJ databases">
        <title>Whole genome shotgun sequence of Marinococcus halophilus NBRC 102359.</title>
        <authorList>
            <person name="Hosoyama A."/>
            <person name="Uohara A."/>
            <person name="Ohji S."/>
            <person name="Ichikawa N."/>
        </authorList>
    </citation>
    <scope>NUCLEOTIDE SEQUENCE [LARGE SCALE GENOMIC DNA]</scope>
    <source>
        <strain evidence="12 13">NBRC 102359</strain>
    </source>
</reference>
<comment type="similarity">
    <text evidence="2">Belongs to the binding-protein-dependent transport system permease family. CysTW subfamily.</text>
</comment>
<comment type="caution">
    <text evidence="12">The sequence shown here is derived from an EMBL/GenBank/DDBJ whole genome shotgun (WGS) entry which is preliminary data.</text>
</comment>
<dbReference type="EMBL" id="BJUN01000003">
    <property type="protein sequence ID" value="GEK57789.1"/>
    <property type="molecule type" value="Genomic_DNA"/>
</dbReference>
<evidence type="ECO:0000256" key="8">
    <source>
        <dbReference type="ARBA" id="ARBA00035642"/>
    </source>
</evidence>
<dbReference type="InterPro" id="IPR000515">
    <property type="entry name" value="MetI-like"/>
</dbReference>